<dbReference type="Proteomes" id="UP001595839">
    <property type="component" value="Unassembled WGS sequence"/>
</dbReference>
<protein>
    <submittedName>
        <fullName evidence="2">Uncharacterized protein</fullName>
    </submittedName>
</protein>
<feature type="compositionally biased region" description="Basic and acidic residues" evidence="1">
    <location>
        <begin position="1"/>
        <end position="21"/>
    </location>
</feature>
<dbReference type="RefSeq" id="WP_381168704.1">
    <property type="nucleotide sequence ID" value="NZ_JBHSFK010000016.1"/>
</dbReference>
<comment type="caution">
    <text evidence="2">The sequence shown here is derived from an EMBL/GenBank/DDBJ whole genome shotgun (WGS) entry which is preliminary data.</text>
</comment>
<accession>A0ABV9ARZ0</accession>
<evidence type="ECO:0000256" key="1">
    <source>
        <dbReference type="SAM" id="MobiDB-lite"/>
    </source>
</evidence>
<proteinExistence type="predicted"/>
<sequence>MAEPDERSVPKGRGELRDQPQRSRGRTTTPHGPTSGAEAGIAALAELPLARACGLGPALANDLTALAAGDTPRLRVALGGTAPAVRRLTAPLRRGLPADAVRLGSRPADCHLLLYAVGDRRTPAHPGDPEAPGRDLTALLVRPGAPRACVVVVAEDDWGGLGLDSVAGWNRDRLWEWPEPWRACAVRAVVPPGELGRLMDEELVPAVEQRHVLVAELVRVRLARALRLIGEAARDVTAEAGTGPADAWLRLQGRAGGPAARRLLRLLNGFPDGTPRPTDGSNGRDGEVA</sequence>
<reference evidence="3" key="1">
    <citation type="journal article" date="2019" name="Int. J. Syst. Evol. Microbiol.">
        <title>The Global Catalogue of Microorganisms (GCM) 10K type strain sequencing project: providing services to taxonomists for standard genome sequencing and annotation.</title>
        <authorList>
            <consortium name="The Broad Institute Genomics Platform"/>
            <consortium name="The Broad Institute Genome Sequencing Center for Infectious Disease"/>
            <person name="Wu L."/>
            <person name="Ma J."/>
        </authorList>
    </citation>
    <scope>NUCLEOTIDE SEQUENCE [LARGE SCALE GENOMIC DNA]</scope>
    <source>
        <strain evidence="3">CGMCC 4.7177</strain>
    </source>
</reference>
<keyword evidence="3" id="KW-1185">Reference proteome</keyword>
<organism evidence="2 3">
    <name type="scientific">Streptomyces vulcanius</name>
    <dbReference type="NCBI Taxonomy" id="1441876"/>
    <lineage>
        <taxon>Bacteria</taxon>
        <taxon>Bacillati</taxon>
        <taxon>Actinomycetota</taxon>
        <taxon>Actinomycetes</taxon>
        <taxon>Kitasatosporales</taxon>
        <taxon>Streptomycetaceae</taxon>
        <taxon>Streptomyces</taxon>
    </lineage>
</organism>
<evidence type="ECO:0000313" key="3">
    <source>
        <dbReference type="Proteomes" id="UP001595839"/>
    </source>
</evidence>
<feature type="region of interest" description="Disordered" evidence="1">
    <location>
        <begin position="1"/>
        <end position="37"/>
    </location>
</feature>
<evidence type="ECO:0000313" key="2">
    <source>
        <dbReference type="EMBL" id="MFC4502694.1"/>
    </source>
</evidence>
<dbReference type="EMBL" id="JBHSFK010000016">
    <property type="protein sequence ID" value="MFC4502694.1"/>
    <property type="molecule type" value="Genomic_DNA"/>
</dbReference>
<feature type="region of interest" description="Disordered" evidence="1">
    <location>
        <begin position="268"/>
        <end position="289"/>
    </location>
</feature>
<name>A0ABV9ARZ0_9ACTN</name>
<gene>
    <name evidence="2" type="ORF">ACFPIH_24805</name>
</gene>